<organism evidence="1">
    <name type="scientific">Uncultured Desulfatiglans sp</name>
    <dbReference type="NCBI Taxonomy" id="1748965"/>
    <lineage>
        <taxon>Bacteria</taxon>
        <taxon>Pseudomonadati</taxon>
        <taxon>Thermodesulfobacteriota</taxon>
        <taxon>Desulfobacteria</taxon>
        <taxon>Desulfatiglandales</taxon>
        <taxon>Desulfatiglandaceae</taxon>
        <taxon>Desulfatiglans</taxon>
        <taxon>environmental samples</taxon>
    </lineage>
</organism>
<dbReference type="EMBL" id="UPXX01000027">
    <property type="protein sequence ID" value="VBB43908.1"/>
    <property type="molecule type" value="Genomic_DNA"/>
</dbReference>
<gene>
    <name evidence="1" type="ORF">TRIP_B330092</name>
</gene>
<sequence length="148" mass="16602">MTTDNYKEADLIELHDAGIILQRDGSDPRLGWGEFDLHGDSYLVDDEDIGTFLGALGIDYDRGVRIYKARTRVGAGQPLEGTEFPRRIATLLARPEGPRLLWIKAELCLENEAGEEERRWQEITYSGAWSVWWGSPGPQGAEEERGPA</sequence>
<reference evidence="1" key="1">
    <citation type="submission" date="2018-07" db="EMBL/GenBank/DDBJ databases">
        <authorList>
            <consortium name="Genoscope - CEA"/>
            <person name="William W."/>
        </authorList>
    </citation>
    <scope>NUCLEOTIDE SEQUENCE</scope>
    <source>
        <strain evidence="1">IK1</strain>
    </source>
</reference>
<dbReference type="AlphaFoldDB" id="A0A653A7H6"/>
<evidence type="ECO:0000313" key="1">
    <source>
        <dbReference type="EMBL" id="VBB43908.1"/>
    </source>
</evidence>
<proteinExistence type="predicted"/>
<accession>A0A653A7H6</accession>
<name>A0A653A7H6_UNCDX</name>
<protein>
    <submittedName>
        <fullName evidence="1">Uncharacterized protein</fullName>
    </submittedName>
</protein>